<dbReference type="AlphaFoldDB" id="Q87F89"/>
<evidence type="ECO:0000256" key="1">
    <source>
        <dbReference type="SAM" id="Phobius"/>
    </source>
</evidence>
<dbReference type="KEGG" id="xft:PD_0039"/>
<feature type="transmembrane region" description="Helical" evidence="1">
    <location>
        <begin position="37"/>
        <end position="54"/>
    </location>
</feature>
<feature type="transmembrane region" description="Helical" evidence="1">
    <location>
        <begin position="12"/>
        <end position="31"/>
    </location>
</feature>
<keyword evidence="1" id="KW-0812">Transmembrane</keyword>
<gene>
    <name evidence="2" type="ordered locus">PD_0039</name>
</gene>
<proteinExistence type="predicted"/>
<accession>Q87F89</accession>
<evidence type="ECO:0000313" key="2">
    <source>
        <dbReference type="EMBL" id="AAO27946.1"/>
    </source>
</evidence>
<reference evidence="2 3" key="1">
    <citation type="journal article" date="2003" name="J. Bacteriol.">
        <title>Comparative analyses of the complete genome sequences of Pierce's disease and citrus variegated chlorosis strains of Xylella fastidiosa.</title>
        <authorList>
            <person name="Van Sluys M.A."/>
            <person name="de Oliveira M.C."/>
            <person name="Monteiro-Vitorello C.B."/>
            <person name="Miyaki C.Y."/>
            <person name="Furlan L.R."/>
            <person name="Camargo L.E."/>
            <person name="da Silva A.C."/>
            <person name="Moon D.H."/>
            <person name="Takita M.A."/>
            <person name="Lemos E.G."/>
            <person name="Machado M.A."/>
            <person name="Ferro M.I."/>
            <person name="da Silva F.R."/>
            <person name="Goldman M.H."/>
            <person name="Goldman G.H."/>
            <person name="Lemos M.V."/>
            <person name="El-Dorry H."/>
            <person name="Tsai S.M."/>
            <person name="Carrer H."/>
            <person name="Carraro D.M."/>
            <person name="de Oliveira R.C."/>
            <person name="Nunes L.R."/>
            <person name="Siqueira W.J."/>
            <person name="Coutinho L.L."/>
            <person name="Kimura E.T."/>
            <person name="Ferro E.S."/>
            <person name="Harakava R."/>
            <person name="Kuramae E.E."/>
            <person name="Marino C.L."/>
            <person name="Giglioti E."/>
            <person name="Abreu I.L."/>
            <person name="Alves L.M."/>
            <person name="do Amaral A.M."/>
            <person name="Baia G.S."/>
            <person name="Blanco S.R."/>
            <person name="Brito M.S."/>
            <person name="Cannavan F.S."/>
            <person name="Celestino A.V."/>
            <person name="da Cunha A.F."/>
            <person name="Fenille R.C."/>
            <person name="Ferro J.A."/>
            <person name="Formighieri E.F."/>
            <person name="Kishi L.T."/>
            <person name="Leoni S.G."/>
            <person name="Oliveira A.R."/>
            <person name="Rosa V.E.Jr."/>
            <person name="Sassaki F.T."/>
            <person name="Sena J.A."/>
            <person name="de Souza A.A."/>
            <person name="Truffi D."/>
            <person name="Tsukumo F."/>
            <person name="Yanai G.M."/>
            <person name="Zaros L.G."/>
            <person name="Civerolo E.L."/>
            <person name="Simpson A.J."/>
            <person name="Almeida N.F.Jr."/>
            <person name="Setubal J.C."/>
            <person name="Kitajima J.P."/>
        </authorList>
    </citation>
    <scope>NUCLEOTIDE SEQUENCE [LARGE SCALE GENOMIC DNA]</scope>
    <source>
        <strain evidence="3">Temecula1 / ATCC 700964</strain>
    </source>
</reference>
<evidence type="ECO:0000313" key="3">
    <source>
        <dbReference type="Proteomes" id="UP000002516"/>
    </source>
</evidence>
<keyword evidence="3" id="KW-1185">Reference proteome</keyword>
<name>Q87F89_XYLFT</name>
<protein>
    <submittedName>
        <fullName evidence="2">Uncharacterized protein</fullName>
    </submittedName>
</protein>
<sequence>MATLCRFDREIAMHWVLLLLAIAAMGVAFFIPQIWLLLVTLFGALGLLLFWTCVQYSKEYRHRNHDIRSMVDEVELQRLQELAAVRRLSPVVGGNDDVGGINK</sequence>
<keyword evidence="1" id="KW-0472">Membrane</keyword>
<dbReference type="Proteomes" id="UP000002516">
    <property type="component" value="Chromosome"/>
</dbReference>
<dbReference type="EMBL" id="AE009442">
    <property type="protein sequence ID" value="AAO27946.1"/>
    <property type="molecule type" value="Genomic_DNA"/>
</dbReference>
<organism evidence="2 3">
    <name type="scientific">Xylella fastidiosa (strain Temecula1 / ATCC 700964)</name>
    <dbReference type="NCBI Taxonomy" id="183190"/>
    <lineage>
        <taxon>Bacteria</taxon>
        <taxon>Pseudomonadati</taxon>
        <taxon>Pseudomonadota</taxon>
        <taxon>Gammaproteobacteria</taxon>
        <taxon>Lysobacterales</taxon>
        <taxon>Lysobacteraceae</taxon>
        <taxon>Xylella</taxon>
    </lineage>
</organism>
<keyword evidence="1" id="KW-1133">Transmembrane helix</keyword>
<dbReference type="HOGENOM" id="CLU_2262751_0_0_6"/>